<feature type="compositionally biased region" description="Low complexity" evidence="16">
    <location>
        <begin position="653"/>
        <end position="795"/>
    </location>
</feature>
<dbReference type="Gene3D" id="2.170.300.10">
    <property type="entry name" value="Tie2 ligand-binding domain superfamily"/>
    <property type="match status" value="1"/>
</dbReference>
<keyword evidence="22" id="KW-1185">Reference proteome</keyword>
<feature type="domain" description="Protein kinase" evidence="19">
    <location>
        <begin position="959"/>
        <end position="1232"/>
    </location>
</feature>
<dbReference type="EC" id="2.7.10.1" evidence="2"/>
<keyword evidence="9 17" id="KW-1133">Transmembrane helix</keyword>
<feature type="signal peptide" evidence="18">
    <location>
        <begin position="1"/>
        <end position="19"/>
    </location>
</feature>
<evidence type="ECO:0000256" key="9">
    <source>
        <dbReference type="ARBA" id="ARBA00022989"/>
    </source>
</evidence>
<dbReference type="Pfam" id="PF07714">
    <property type="entry name" value="PK_Tyr_Ser-Thr"/>
    <property type="match status" value="1"/>
</dbReference>
<evidence type="ECO:0000256" key="3">
    <source>
        <dbReference type="ARBA" id="ARBA00022679"/>
    </source>
</evidence>
<dbReference type="InterPro" id="IPR020635">
    <property type="entry name" value="Tyr_kinase_cat_dom"/>
</dbReference>
<dbReference type="CDD" id="cd00192">
    <property type="entry name" value="PTKc"/>
    <property type="match status" value="1"/>
</dbReference>
<dbReference type="PANTHER" id="PTHR24416:SF613">
    <property type="entry name" value="RECEPTOR PROTEIN-TYROSINE KINASE"/>
    <property type="match status" value="1"/>
</dbReference>
<keyword evidence="6 15" id="KW-0547">Nucleotide-binding</keyword>
<dbReference type="SMART" id="SM00219">
    <property type="entry name" value="TyrKc"/>
    <property type="match status" value="1"/>
</dbReference>
<evidence type="ECO:0000313" key="22">
    <source>
        <dbReference type="Proteomes" id="UP000887568"/>
    </source>
</evidence>
<feature type="compositionally biased region" description="Polar residues" evidence="16">
    <location>
        <begin position="801"/>
        <end position="815"/>
    </location>
</feature>
<dbReference type="InterPro" id="IPR017441">
    <property type="entry name" value="Protein_kinase_ATP_BS"/>
</dbReference>
<dbReference type="EnsemblMetazoa" id="XM_038210648.1">
    <property type="protein sequence ID" value="XP_038066576.1"/>
    <property type="gene ID" value="LOC119736635"/>
</dbReference>
<accession>A0A914ATA0</accession>
<evidence type="ECO:0000256" key="1">
    <source>
        <dbReference type="ARBA" id="ARBA00004167"/>
    </source>
</evidence>
<feature type="region of interest" description="Disordered" evidence="16">
    <location>
        <begin position="638"/>
        <end position="815"/>
    </location>
</feature>
<sequence>MEVITCIAFILSAVLSVTGQHHTHSPMVTPTPYGAGSSASISCFRSDSSVTLSFGRPFQIALPGSTIQTSTTLPTGSSQSVNGQIVTQDLTTSVDATGLFYCEIPYEDSTTRMYSIIHSINRRFEPADGLVTKMVNKGDSVTLSVNRVISGGSPNWRRTRNGVLNNTLPNANQYSFTVPSTDTVHGDLYTVVASGTALSDNHFSMIRLIVRGCAAGKWGPPNCGGVCDMCYNGGVCDDETGDCICPPGFFGTSCIHACPMHSFGWFCSFRCGAGNVIQSCTGSQFGLPDPYGNSCIAGYHGRDCNTACTAGSFGAGCTQTCHCQSGQCDAYTGRCQGTPSGCQEGWSGMNCRIPDVCPVGYYGVDCLNKCYCNNNAACDKGTGYCIGSNGVCATGFVCVTSSACSAGFYGADCSRSCHCLNNAACHPSSQYCGGSDGECAIGFQSDSGLSSCLFGIVGFRAVAKSNPGQSVELSCAGSSGLTLPVGSITLSRSLGGSNPISYTSTASANGVRTNTFSVPGLQHGDIIYCTLNNNLLRSTVSLHVGAFYELPVLSQPPSVSVSSTSATVNWQAWGNVMDTGDGPVVSYKVHYSLALSISWMAASTVPVTNPHQTMYSFTVQPLQPNTAYLFSVAAVREGPGGEGPRSTATRGLTTTESAISSTISTRSSTTPTPESTTSTPESTTSTPEISTTSTAPTTASTTLTTSTPESTASSTAPTTSSTAPTTSTPEPTTSTPESTTSTPESTTSSTAPTTSSTAPTTSSTAPTTSTLESITSSTAPTTSAAASTTPSTGTTKLIQPMTMSPSAQPIPTKATNSAQHNQAGLSTVLIAVIVVVAFVAIAVAVVLGIHCQRRRRKRRLVATNQFVVGQELTTYENQISPDNDTEASYDIRVCQSGPTRPISYEVVGVDVSSPANGRVGESQPTLYEVVGVNLSSPTYDDVGLPSWAQQWSIPWEDMIVGKKVLGKGNFGEVRDGAVMVGGEVPKAAIKTLKSNASEIDRQNFMEEFRTLTKIGRHPNVVGILGACQHEDILYVALEFMPTGDLLTHLRNARSVGDDDQTTLSSEKLIQFALDVAKGMQHLAACGVIHRDLAARNILLDSQLVAKVSDFGLSRGEDIYVQMSMTRVPTRWLSLESLVSQTYTSKSDVWSFGILLWEVATLGATPYEEIISQDLMTKLENGYRMPKPSNCDDEIYNLMLLCWQEDPANRPDFTKLVTRLTNMADKQNERTYLKLLPKDEQYMYMKIRPDLDGN</sequence>
<dbReference type="GO" id="GO:0004714">
    <property type="term" value="F:transmembrane receptor protein tyrosine kinase activity"/>
    <property type="evidence" value="ECO:0007669"/>
    <property type="project" value="UniProtKB-EC"/>
</dbReference>
<dbReference type="PRINTS" id="PR00109">
    <property type="entry name" value="TYRKINASE"/>
</dbReference>
<dbReference type="CDD" id="cd00063">
    <property type="entry name" value="FN3"/>
    <property type="match status" value="1"/>
</dbReference>
<feature type="binding site" evidence="15">
    <location>
        <position position="990"/>
    </location>
    <ligand>
        <name>ATP</name>
        <dbReference type="ChEBI" id="CHEBI:30616"/>
    </ligand>
</feature>
<evidence type="ECO:0000256" key="7">
    <source>
        <dbReference type="ARBA" id="ARBA00022777"/>
    </source>
</evidence>
<evidence type="ECO:0000256" key="13">
    <source>
        <dbReference type="ARBA" id="ARBA00023180"/>
    </source>
</evidence>
<comment type="catalytic activity">
    <reaction evidence="14">
        <text>L-tyrosyl-[protein] + ATP = O-phospho-L-tyrosyl-[protein] + ADP + H(+)</text>
        <dbReference type="Rhea" id="RHEA:10596"/>
        <dbReference type="Rhea" id="RHEA-COMP:10136"/>
        <dbReference type="Rhea" id="RHEA-COMP:20101"/>
        <dbReference type="ChEBI" id="CHEBI:15378"/>
        <dbReference type="ChEBI" id="CHEBI:30616"/>
        <dbReference type="ChEBI" id="CHEBI:46858"/>
        <dbReference type="ChEBI" id="CHEBI:61978"/>
        <dbReference type="ChEBI" id="CHEBI:456216"/>
        <dbReference type="EC" id="2.7.10.1"/>
    </reaction>
</comment>
<keyword evidence="11" id="KW-0829">Tyrosine-protein kinase</keyword>
<dbReference type="Proteomes" id="UP000887568">
    <property type="component" value="Unplaced"/>
</dbReference>
<evidence type="ECO:0000256" key="10">
    <source>
        <dbReference type="ARBA" id="ARBA00023136"/>
    </source>
</evidence>
<keyword evidence="10 17" id="KW-0472">Membrane</keyword>
<evidence type="ECO:0000256" key="8">
    <source>
        <dbReference type="ARBA" id="ARBA00022840"/>
    </source>
</evidence>
<dbReference type="PROSITE" id="PS50853">
    <property type="entry name" value="FN3"/>
    <property type="match status" value="1"/>
</dbReference>
<dbReference type="CDD" id="cd00055">
    <property type="entry name" value="EGF_Lam"/>
    <property type="match status" value="1"/>
</dbReference>
<dbReference type="SUPFAM" id="SSF49265">
    <property type="entry name" value="Fibronectin type III"/>
    <property type="match status" value="1"/>
</dbReference>
<proteinExistence type="predicted"/>
<evidence type="ECO:0000256" key="2">
    <source>
        <dbReference type="ARBA" id="ARBA00011902"/>
    </source>
</evidence>
<dbReference type="GO" id="GO:0005886">
    <property type="term" value="C:plasma membrane"/>
    <property type="evidence" value="ECO:0007669"/>
    <property type="project" value="TreeGrafter"/>
</dbReference>
<dbReference type="PANTHER" id="PTHR24416">
    <property type="entry name" value="TYROSINE-PROTEIN KINASE RECEPTOR"/>
    <property type="match status" value="1"/>
</dbReference>
<dbReference type="AlphaFoldDB" id="A0A914ATA0"/>
<feature type="chain" id="PRO_5037907859" description="receptor protein-tyrosine kinase" evidence="18">
    <location>
        <begin position="20"/>
        <end position="1253"/>
    </location>
</feature>
<dbReference type="PROSITE" id="PS00109">
    <property type="entry name" value="PROTEIN_KINASE_TYR"/>
    <property type="match status" value="1"/>
</dbReference>
<evidence type="ECO:0000259" key="20">
    <source>
        <dbReference type="PROSITE" id="PS50853"/>
    </source>
</evidence>
<dbReference type="GeneID" id="119736635"/>
<evidence type="ECO:0000256" key="4">
    <source>
        <dbReference type="ARBA" id="ARBA00022692"/>
    </source>
</evidence>
<evidence type="ECO:0000256" key="14">
    <source>
        <dbReference type="ARBA" id="ARBA00051243"/>
    </source>
</evidence>
<dbReference type="InterPro" id="IPR000742">
    <property type="entry name" value="EGF"/>
</dbReference>
<dbReference type="PROSITE" id="PS00022">
    <property type="entry name" value="EGF_1"/>
    <property type="match status" value="1"/>
</dbReference>
<evidence type="ECO:0000256" key="16">
    <source>
        <dbReference type="SAM" id="MobiDB-lite"/>
    </source>
</evidence>
<dbReference type="SMART" id="SM00060">
    <property type="entry name" value="FN3"/>
    <property type="match status" value="1"/>
</dbReference>
<dbReference type="InterPro" id="IPR013783">
    <property type="entry name" value="Ig-like_fold"/>
</dbReference>
<feature type="transmembrane region" description="Helical" evidence="17">
    <location>
        <begin position="823"/>
        <end position="849"/>
    </location>
</feature>
<dbReference type="Gene3D" id="1.10.510.10">
    <property type="entry name" value="Transferase(Phosphotransferase) domain 1"/>
    <property type="match status" value="1"/>
</dbReference>
<dbReference type="GO" id="GO:0043235">
    <property type="term" value="C:receptor complex"/>
    <property type="evidence" value="ECO:0007669"/>
    <property type="project" value="TreeGrafter"/>
</dbReference>
<dbReference type="PROSITE" id="PS50011">
    <property type="entry name" value="PROTEIN_KINASE_DOM"/>
    <property type="match status" value="1"/>
</dbReference>
<dbReference type="Gene3D" id="3.30.200.20">
    <property type="entry name" value="Phosphorylase Kinase, domain 1"/>
    <property type="match status" value="1"/>
</dbReference>
<evidence type="ECO:0000256" key="6">
    <source>
        <dbReference type="ARBA" id="ARBA00022741"/>
    </source>
</evidence>
<evidence type="ECO:0000259" key="19">
    <source>
        <dbReference type="PROSITE" id="PS50011"/>
    </source>
</evidence>
<dbReference type="InterPro" id="IPR000719">
    <property type="entry name" value="Prot_kinase_dom"/>
</dbReference>
<evidence type="ECO:0000256" key="15">
    <source>
        <dbReference type="PROSITE-ProRule" id="PRU10141"/>
    </source>
</evidence>
<dbReference type="InterPro" id="IPR002049">
    <property type="entry name" value="LE_dom"/>
</dbReference>
<reference evidence="21" key="1">
    <citation type="submission" date="2022-11" db="UniProtKB">
        <authorList>
            <consortium name="EnsemblMetazoa"/>
        </authorList>
    </citation>
    <scope>IDENTIFICATION</scope>
</reference>
<dbReference type="SUPFAM" id="SSF56112">
    <property type="entry name" value="Protein kinase-like (PK-like)"/>
    <property type="match status" value="1"/>
</dbReference>
<dbReference type="Gene3D" id="2.60.40.10">
    <property type="entry name" value="Immunoglobulins"/>
    <property type="match status" value="2"/>
</dbReference>
<evidence type="ECO:0000256" key="12">
    <source>
        <dbReference type="ARBA" id="ARBA00023170"/>
    </source>
</evidence>
<dbReference type="InterPro" id="IPR011009">
    <property type="entry name" value="Kinase-like_dom_sf"/>
</dbReference>
<dbReference type="PROSITE" id="PS00107">
    <property type="entry name" value="PROTEIN_KINASE_ATP"/>
    <property type="match status" value="1"/>
</dbReference>
<evidence type="ECO:0000256" key="5">
    <source>
        <dbReference type="ARBA" id="ARBA00022737"/>
    </source>
</evidence>
<keyword evidence="5" id="KW-0677">Repeat</keyword>
<dbReference type="FunFam" id="2.170.300.10:FF:000003">
    <property type="entry name" value="tyrosine-protein kinase receptor Tie-1 isoform X1"/>
    <property type="match status" value="1"/>
</dbReference>
<protein>
    <recommendedName>
        <fullName evidence="2">receptor protein-tyrosine kinase</fullName>
        <ecNumber evidence="2">2.7.10.1</ecNumber>
    </recommendedName>
</protein>
<dbReference type="GO" id="GO:0007169">
    <property type="term" value="P:cell surface receptor protein tyrosine kinase signaling pathway"/>
    <property type="evidence" value="ECO:0007669"/>
    <property type="project" value="TreeGrafter"/>
</dbReference>
<keyword evidence="18" id="KW-0732">Signal</keyword>
<evidence type="ECO:0000256" key="18">
    <source>
        <dbReference type="SAM" id="SignalP"/>
    </source>
</evidence>
<organism evidence="21 22">
    <name type="scientific">Patiria miniata</name>
    <name type="common">Bat star</name>
    <name type="synonym">Asterina miniata</name>
    <dbReference type="NCBI Taxonomy" id="46514"/>
    <lineage>
        <taxon>Eukaryota</taxon>
        <taxon>Metazoa</taxon>
        <taxon>Echinodermata</taxon>
        <taxon>Eleutherozoa</taxon>
        <taxon>Asterozoa</taxon>
        <taxon>Asteroidea</taxon>
        <taxon>Valvatacea</taxon>
        <taxon>Valvatida</taxon>
        <taxon>Asterinidae</taxon>
        <taxon>Patiria</taxon>
    </lineage>
</organism>
<keyword evidence="8 15" id="KW-0067">ATP-binding</keyword>
<dbReference type="CDD" id="cd00054">
    <property type="entry name" value="EGF_CA"/>
    <property type="match status" value="1"/>
</dbReference>
<name>A0A914ATA0_PATMI</name>
<comment type="subcellular location">
    <subcellularLocation>
        <location evidence="1">Membrane</location>
        <topology evidence="1">Single-pass membrane protein</topology>
    </subcellularLocation>
</comment>
<keyword evidence="12" id="KW-0675">Receptor</keyword>
<keyword evidence="7" id="KW-0418">Kinase</keyword>
<dbReference type="InterPro" id="IPR036116">
    <property type="entry name" value="FN3_sf"/>
</dbReference>
<dbReference type="InterPro" id="IPR003961">
    <property type="entry name" value="FN3_dom"/>
</dbReference>
<dbReference type="InterPro" id="IPR008266">
    <property type="entry name" value="Tyr_kinase_AS"/>
</dbReference>
<dbReference type="InterPro" id="IPR050122">
    <property type="entry name" value="RTK"/>
</dbReference>
<evidence type="ECO:0000256" key="17">
    <source>
        <dbReference type="SAM" id="Phobius"/>
    </source>
</evidence>
<feature type="domain" description="Fibronectin type-III" evidence="20">
    <location>
        <begin position="552"/>
        <end position="657"/>
    </location>
</feature>
<evidence type="ECO:0000256" key="11">
    <source>
        <dbReference type="ARBA" id="ARBA00023137"/>
    </source>
</evidence>
<keyword evidence="13" id="KW-0325">Glycoprotein</keyword>
<dbReference type="GO" id="GO:0005524">
    <property type="term" value="F:ATP binding"/>
    <property type="evidence" value="ECO:0007669"/>
    <property type="project" value="UniProtKB-UniRule"/>
</dbReference>
<dbReference type="OrthoDB" id="1668230at2759"/>
<keyword evidence="3" id="KW-0808">Transferase</keyword>
<keyword evidence="4 17" id="KW-0812">Transmembrane</keyword>
<evidence type="ECO:0000313" key="21">
    <source>
        <dbReference type="EnsemblMetazoa" id="XP_038066576.1"/>
    </source>
</evidence>
<dbReference type="RefSeq" id="XP_038066576.1">
    <property type="nucleotide sequence ID" value="XM_038210648.1"/>
</dbReference>
<dbReference type="InterPro" id="IPR001245">
    <property type="entry name" value="Ser-Thr/Tyr_kinase_cat_dom"/>
</dbReference>
<dbReference type="FunFam" id="1.10.510.10:FF:000554">
    <property type="entry name" value="Predicted protein"/>
    <property type="match status" value="1"/>
</dbReference>